<dbReference type="Proteomes" id="UP000247746">
    <property type="component" value="Unassembled WGS sequence"/>
</dbReference>
<evidence type="ECO:0000313" key="2">
    <source>
        <dbReference type="Proteomes" id="UP000247746"/>
    </source>
</evidence>
<comment type="caution">
    <text evidence="1">The sequence shown here is derived from an EMBL/GenBank/DDBJ whole genome shotgun (WGS) entry which is preliminary data.</text>
</comment>
<evidence type="ECO:0000313" key="1">
    <source>
        <dbReference type="EMBL" id="PYE38331.1"/>
    </source>
</evidence>
<accession>A0A2V4UXU8</accession>
<dbReference type="AlphaFoldDB" id="A0A2V4UXU8"/>
<sequence length="263" mass="30150">MKLSTLSSLVIITLLLFQISCMQQKKQDLYKEGDIVIWLLWGEMIIKAEIGERRTHSLENHSKRGESEFYRPHAEHYLGQFPIDYQPKAFDTISEEEALAMPVTPIMPGQALEFNLMLNGSWVQASDRSVVSDETLDHPDQVKVILNTTYVEEDTEKFFNNRLMSELDADSAETNNGITCYQLKGKYYGHQRCLGDSSGPLISGFAIYIPKDMTMRMSVESKEYIYGGVKVNWYADRKNLDQAQVIDAAIWRLLDTWNISSIE</sequence>
<dbReference type="EMBL" id="QJSU01000008">
    <property type="protein sequence ID" value="PYE38331.1"/>
    <property type="molecule type" value="Genomic_DNA"/>
</dbReference>
<reference evidence="1 2" key="1">
    <citation type="submission" date="2018-06" db="EMBL/GenBank/DDBJ databases">
        <title>Genomic Encyclopedia of Type Strains, Phase III (KMG-III): the genomes of soil and plant-associated and newly described type strains.</title>
        <authorList>
            <person name="Whitman W."/>
        </authorList>
    </citation>
    <scope>NUCLEOTIDE SEQUENCE [LARGE SCALE GENOMIC DNA]</scope>
    <source>
        <strain evidence="1 2">CECT 5889</strain>
    </source>
</reference>
<keyword evidence="2" id="KW-1185">Reference proteome</keyword>
<gene>
    <name evidence="1" type="ORF">DFP82_108126</name>
</gene>
<name>A0A2V4UXU8_9GAMM</name>
<organism evidence="1 2">
    <name type="scientific">Psychrobacter fozii</name>
    <dbReference type="NCBI Taxonomy" id="198480"/>
    <lineage>
        <taxon>Bacteria</taxon>
        <taxon>Pseudomonadati</taxon>
        <taxon>Pseudomonadota</taxon>
        <taxon>Gammaproteobacteria</taxon>
        <taxon>Moraxellales</taxon>
        <taxon>Moraxellaceae</taxon>
        <taxon>Psychrobacter</taxon>
    </lineage>
</organism>
<proteinExistence type="predicted"/>
<dbReference type="OrthoDB" id="6692542at2"/>
<protein>
    <submittedName>
        <fullName evidence="1">Uncharacterized protein</fullName>
    </submittedName>
</protein>
<dbReference type="RefSeq" id="WP_110923826.1">
    <property type="nucleotide sequence ID" value="NZ_QJSU01000008.1"/>
</dbReference>